<accession>A0AAU7W2N8</accession>
<dbReference type="InterPro" id="IPR052707">
    <property type="entry name" value="OsmC_Ohr_Peroxiredoxin"/>
</dbReference>
<dbReference type="PANTHER" id="PTHR42830">
    <property type="entry name" value="OSMOTICALLY INDUCIBLE FAMILY PROTEIN"/>
    <property type="match status" value="1"/>
</dbReference>
<reference evidence="2" key="1">
    <citation type="submission" date="2024-05" db="EMBL/GenBank/DDBJ databases">
        <authorList>
            <person name="Yu L."/>
        </authorList>
    </citation>
    <scope>NUCLEOTIDE SEQUENCE</scope>
    <source>
        <strain evidence="2">G08B096</strain>
    </source>
</reference>
<protein>
    <submittedName>
        <fullName evidence="2">OsmC family protein</fullName>
    </submittedName>
</protein>
<gene>
    <name evidence="2" type="ORF">ABIQ69_10740</name>
</gene>
<proteinExistence type="predicted"/>
<dbReference type="PANTHER" id="PTHR42830:SF2">
    <property type="entry name" value="OSMC_OHR FAMILY PROTEIN"/>
    <property type="match status" value="1"/>
</dbReference>
<dbReference type="InterPro" id="IPR036102">
    <property type="entry name" value="OsmC/Ohrsf"/>
</dbReference>
<dbReference type="Gene3D" id="3.30.300.20">
    <property type="match status" value="1"/>
</dbReference>
<evidence type="ECO:0000313" key="2">
    <source>
        <dbReference type="EMBL" id="XBX81088.1"/>
    </source>
</evidence>
<evidence type="ECO:0000256" key="1">
    <source>
        <dbReference type="SAM" id="MobiDB-lite"/>
    </source>
</evidence>
<name>A0AAU7W2N8_9MICO</name>
<dbReference type="AlphaFoldDB" id="A0AAU7W2N8"/>
<sequence>MRLGEHRFQVRLDWTGADAGDPDSQAGPRGLAAAARSPERRAHVVRADGKLHAIEGSAARPFHGDPARWNPEELLLAALADCHLLSYLYVAARDGVVVRDYSDAATATLRQDGRGGGSIVEAVLRPRVVVAEDGMVEAALALHAEASALCFIASSVAFPVRHEPTILVADG</sequence>
<dbReference type="SUPFAM" id="SSF82784">
    <property type="entry name" value="OsmC-like"/>
    <property type="match status" value="1"/>
</dbReference>
<dbReference type="InterPro" id="IPR003718">
    <property type="entry name" value="OsmC/Ohr_fam"/>
</dbReference>
<feature type="region of interest" description="Disordered" evidence="1">
    <location>
        <begin position="14"/>
        <end position="39"/>
    </location>
</feature>
<organism evidence="2">
    <name type="scientific">Agromyces sp. G08B096</name>
    <dbReference type="NCBI Taxonomy" id="3156399"/>
    <lineage>
        <taxon>Bacteria</taxon>
        <taxon>Bacillati</taxon>
        <taxon>Actinomycetota</taxon>
        <taxon>Actinomycetes</taxon>
        <taxon>Micrococcales</taxon>
        <taxon>Microbacteriaceae</taxon>
        <taxon>Agromyces</taxon>
    </lineage>
</organism>
<dbReference type="InterPro" id="IPR015946">
    <property type="entry name" value="KH_dom-like_a/b"/>
</dbReference>
<dbReference type="RefSeq" id="WP_350347112.1">
    <property type="nucleotide sequence ID" value="NZ_CP158374.1"/>
</dbReference>
<dbReference type="EMBL" id="CP158374">
    <property type="protein sequence ID" value="XBX81088.1"/>
    <property type="molecule type" value="Genomic_DNA"/>
</dbReference>
<dbReference type="Pfam" id="PF02566">
    <property type="entry name" value="OsmC"/>
    <property type="match status" value="1"/>
</dbReference>